<protein>
    <recommendedName>
        <fullName evidence="3">Fur-regulated basic protein FbpA</fullName>
    </recommendedName>
</protein>
<reference evidence="1 2" key="1">
    <citation type="submission" date="2021-07" db="EMBL/GenBank/DDBJ databases">
        <title>Paenibacillus radiodurans sp. nov., isolated from the southeastern edge of Tengger Desert.</title>
        <authorList>
            <person name="Zhang G."/>
        </authorList>
    </citation>
    <scope>NUCLEOTIDE SEQUENCE [LARGE SCALE GENOMIC DNA]</scope>
    <source>
        <strain evidence="1 2">DT7-4</strain>
    </source>
</reference>
<dbReference type="RefSeq" id="WP_219873069.1">
    <property type="nucleotide sequence ID" value="NZ_JAHZIJ010000009.1"/>
</dbReference>
<comment type="caution">
    <text evidence="1">The sequence shown here is derived from an EMBL/GenBank/DDBJ whole genome shotgun (WGS) entry which is preliminary data.</text>
</comment>
<sequence length="59" mass="6983">MTYIEMMRRRNEILKRNIGSMILKSNKQGLSGQESSFYKNMIKELHQGESEINAYRNQS</sequence>
<accession>A0ABS7D8C9</accession>
<evidence type="ECO:0008006" key="3">
    <source>
        <dbReference type="Google" id="ProtNLM"/>
    </source>
</evidence>
<organism evidence="1 2">
    <name type="scientific">Paenibacillus oenotherae</name>
    <dbReference type="NCBI Taxonomy" id="1435645"/>
    <lineage>
        <taxon>Bacteria</taxon>
        <taxon>Bacillati</taxon>
        <taxon>Bacillota</taxon>
        <taxon>Bacilli</taxon>
        <taxon>Bacillales</taxon>
        <taxon>Paenibacillaceae</taxon>
        <taxon>Paenibacillus</taxon>
    </lineage>
</organism>
<gene>
    <name evidence="1" type="ORF">K0T92_13785</name>
</gene>
<keyword evidence="2" id="KW-1185">Reference proteome</keyword>
<dbReference type="EMBL" id="JAHZIJ010000009">
    <property type="protein sequence ID" value="MBW7475821.1"/>
    <property type="molecule type" value="Genomic_DNA"/>
</dbReference>
<evidence type="ECO:0000313" key="1">
    <source>
        <dbReference type="EMBL" id="MBW7475821.1"/>
    </source>
</evidence>
<evidence type="ECO:0000313" key="2">
    <source>
        <dbReference type="Proteomes" id="UP000812277"/>
    </source>
</evidence>
<proteinExistence type="predicted"/>
<dbReference type="Proteomes" id="UP000812277">
    <property type="component" value="Unassembled WGS sequence"/>
</dbReference>
<name>A0ABS7D8C9_9BACL</name>